<comment type="caution">
    <text evidence="4">The sequence shown here is derived from an EMBL/GenBank/DDBJ whole genome shotgun (WGS) entry which is preliminary data.</text>
</comment>
<dbReference type="Pfam" id="PF09712">
    <property type="entry name" value="PHA_synth_III_E"/>
    <property type="match status" value="1"/>
</dbReference>
<evidence type="ECO:0000256" key="1">
    <source>
        <dbReference type="ARBA" id="ARBA00004683"/>
    </source>
</evidence>
<dbReference type="OrthoDB" id="6115526at2"/>
<gene>
    <name evidence="4" type="ORF">BFP76_08355</name>
</gene>
<organism evidence="4 5">
    <name type="scientific">Paramylibacter kogurei</name>
    <dbReference type="NCBI Taxonomy" id="1889778"/>
    <lineage>
        <taxon>Bacteria</taxon>
        <taxon>Pseudomonadati</taxon>
        <taxon>Pseudomonadota</taxon>
        <taxon>Alphaproteobacteria</taxon>
        <taxon>Rhodobacterales</taxon>
        <taxon>Paracoccaceae</taxon>
        <taxon>Paramylibacter</taxon>
    </lineage>
</organism>
<sequence>MADKNDGIDQIMKFWQNSQDAFLDAQKEMAETFGRAFAPKPKDPMTKSYEAWQDFVKAWAPGWDPSAMMKNQAHMPNNPAAFYALYDASSWMSKAPDQLRSILESVVQFPKFADMAAPQAEGAEQWQEYLDFQEATTEFAKVMHEAWQRAYNSYSEKFSVEDLKSGNVQKALDAWVKTANEELLDTQSTQKFMDAQRNMILASNGLKLRQAKLAEAWSDAYQMPTRSEIDDLTKTVTELKREIRNLKRELAQKK</sequence>
<dbReference type="UniPathway" id="UPA00917"/>
<protein>
    <recommendedName>
        <fullName evidence="2">Poly(3-hydroxyalkanoate) polymerase subunit PhaE</fullName>
    </recommendedName>
</protein>
<evidence type="ECO:0000313" key="5">
    <source>
        <dbReference type="Proteomes" id="UP000231516"/>
    </source>
</evidence>
<accession>A0A2G5K3R1</accession>
<keyword evidence="5" id="KW-1185">Reference proteome</keyword>
<evidence type="ECO:0000256" key="3">
    <source>
        <dbReference type="ARBA" id="ARBA00022752"/>
    </source>
</evidence>
<dbReference type="RefSeq" id="WP_099594302.1">
    <property type="nucleotide sequence ID" value="NZ_MDGM01000013.1"/>
</dbReference>
<dbReference type="EMBL" id="MDGM01000013">
    <property type="protein sequence ID" value="PIB23540.1"/>
    <property type="molecule type" value="Genomic_DNA"/>
</dbReference>
<evidence type="ECO:0000313" key="4">
    <source>
        <dbReference type="EMBL" id="PIB23540.1"/>
    </source>
</evidence>
<comment type="pathway">
    <text evidence="1">Biopolymer metabolism; poly-(R)-3-hydroxybutanoate biosynthesis.</text>
</comment>
<dbReference type="AlphaFoldDB" id="A0A2G5K3R1"/>
<evidence type="ECO:0000256" key="2">
    <source>
        <dbReference type="ARBA" id="ARBA00019066"/>
    </source>
</evidence>
<reference evidence="4 5" key="1">
    <citation type="submission" date="2016-08" db="EMBL/GenBank/DDBJ databases">
        <title>Draft genome of Amylibacter sp. strain 4G11.</title>
        <authorList>
            <person name="Wong S.-K."/>
            <person name="Hamasaki K."/>
            <person name="Yoshizawa S."/>
        </authorList>
    </citation>
    <scope>NUCLEOTIDE SEQUENCE [LARGE SCALE GENOMIC DNA]</scope>
    <source>
        <strain evidence="4 5">4G11</strain>
    </source>
</reference>
<dbReference type="InterPro" id="IPR010123">
    <property type="entry name" value="PHA_synth_III_E"/>
</dbReference>
<keyword evidence="3" id="KW-0583">PHB biosynthesis</keyword>
<dbReference type="Proteomes" id="UP000231516">
    <property type="component" value="Unassembled WGS sequence"/>
</dbReference>
<dbReference type="GO" id="GO:0042619">
    <property type="term" value="P:poly-hydroxybutyrate biosynthetic process"/>
    <property type="evidence" value="ECO:0007669"/>
    <property type="project" value="UniProtKB-KW"/>
</dbReference>
<name>A0A2G5K3R1_9RHOB</name>
<proteinExistence type="predicted"/>